<keyword evidence="3" id="KW-1185">Reference proteome</keyword>
<dbReference type="KEGG" id="kfl:Kfla_3404"/>
<dbReference type="InterPro" id="IPR043917">
    <property type="entry name" value="DUF5753"/>
</dbReference>
<dbReference type="GO" id="GO:0003677">
    <property type="term" value="F:DNA binding"/>
    <property type="evidence" value="ECO:0007669"/>
    <property type="project" value="InterPro"/>
</dbReference>
<dbReference type="RefSeq" id="WP_012921019.1">
    <property type="nucleotide sequence ID" value="NC_013729.1"/>
</dbReference>
<dbReference type="EMBL" id="CP001736">
    <property type="protein sequence ID" value="ADB32463.1"/>
    <property type="molecule type" value="Genomic_DNA"/>
</dbReference>
<accession>D2PKZ6</accession>
<dbReference type="eggNOG" id="COG1396">
    <property type="taxonomic scope" value="Bacteria"/>
</dbReference>
<dbReference type="AlphaFoldDB" id="D2PKZ6"/>
<protein>
    <recommendedName>
        <fullName evidence="1">DUF5753 domain-containing protein</fullName>
    </recommendedName>
</protein>
<dbReference type="Pfam" id="PF19054">
    <property type="entry name" value="DUF5753"/>
    <property type="match status" value="1"/>
</dbReference>
<dbReference type="InterPro" id="IPR010982">
    <property type="entry name" value="Lambda_DNA-bd_dom_sf"/>
</dbReference>
<evidence type="ECO:0000313" key="2">
    <source>
        <dbReference type="EMBL" id="ADB32463.1"/>
    </source>
</evidence>
<dbReference type="Pfam" id="PF13560">
    <property type="entry name" value="HTH_31"/>
    <property type="match status" value="1"/>
</dbReference>
<evidence type="ECO:0000313" key="3">
    <source>
        <dbReference type="Proteomes" id="UP000007967"/>
    </source>
</evidence>
<evidence type="ECO:0000259" key="1">
    <source>
        <dbReference type="Pfam" id="PF19054"/>
    </source>
</evidence>
<feature type="domain" description="DUF5753" evidence="1">
    <location>
        <begin position="103"/>
        <end position="282"/>
    </location>
</feature>
<organism evidence="2 3">
    <name type="scientific">Kribbella flavida (strain DSM 17836 / JCM 10339 / NBRC 14399)</name>
    <dbReference type="NCBI Taxonomy" id="479435"/>
    <lineage>
        <taxon>Bacteria</taxon>
        <taxon>Bacillati</taxon>
        <taxon>Actinomycetota</taxon>
        <taxon>Actinomycetes</taxon>
        <taxon>Propionibacteriales</taxon>
        <taxon>Kribbellaceae</taxon>
        <taxon>Kribbella</taxon>
    </lineage>
</organism>
<dbReference type="SUPFAM" id="SSF47413">
    <property type="entry name" value="lambda repressor-like DNA-binding domains"/>
    <property type="match status" value="1"/>
</dbReference>
<reference evidence="3" key="1">
    <citation type="submission" date="2009-09" db="EMBL/GenBank/DDBJ databases">
        <title>The complete genome of Kribbella flavida DSM 17836.</title>
        <authorList>
            <consortium name="US DOE Joint Genome Institute (JGI-PGF)"/>
            <person name="Lucas S."/>
            <person name="Copeland A."/>
            <person name="Lapidus A."/>
            <person name="Glavina del Rio T."/>
            <person name="Dalin E."/>
            <person name="Tice H."/>
            <person name="Bruce D."/>
            <person name="Goodwin L."/>
            <person name="Pitluck S."/>
            <person name="Kyrpides N."/>
            <person name="Mavromatis K."/>
            <person name="Ivanova N."/>
            <person name="Saunders E."/>
            <person name="Brettin T."/>
            <person name="Detter J.C."/>
            <person name="Han C."/>
            <person name="Larimer F."/>
            <person name="Land M."/>
            <person name="Hauser L."/>
            <person name="Markowitz V."/>
            <person name="Cheng J.-F."/>
            <person name="Hugenholtz P."/>
            <person name="Woyke T."/>
            <person name="Wu D."/>
            <person name="Pukall R."/>
            <person name="Klenk H.-P."/>
            <person name="Eisen J.A."/>
        </authorList>
    </citation>
    <scope>NUCLEOTIDE SEQUENCE [LARGE SCALE GENOMIC DNA]</scope>
    <source>
        <strain evidence="3">DSM 17836 / JCM 10339 / NBRC 14399</strain>
    </source>
</reference>
<proteinExistence type="predicted"/>
<gene>
    <name evidence="2" type="ordered locus">Kfla_3404</name>
</gene>
<dbReference type="STRING" id="479435.Kfla_3404"/>
<dbReference type="HOGENOM" id="CLU_055817_1_1_11"/>
<sequence length="299" mass="33557">MTGRNEPGPTALRIMLGAHLRRLRERAGVARAEAGWAIRGSESKISRLELGRVGFKERDVLDLLTLYGVTDTAERERLVQLARDANNPGWWHQYGDVTPDWFDAYLGLEAAAELIRTYEVQFVPGLLQIPEYTRAVAQLTPAGDRPDHELDQIVALRRTRQHQVLDRNPPLKLWAVVEESALRRSIGGAEVQRAQLRALLDAIERPNITLQIIPDRSPGHAATGGAFSVLRFPEPDLPDVVYLEHLTSALYLDKRDDVDAYTRILDTLAATVPPPQETPDILNALLRQVARSPRRREGQ</sequence>
<reference evidence="2 3" key="2">
    <citation type="journal article" date="2010" name="Stand. Genomic Sci.">
        <title>Complete genome sequence of Kribbella flavida type strain (IFO 14399).</title>
        <authorList>
            <person name="Pukall R."/>
            <person name="Lapidus A."/>
            <person name="Glavina Del Rio T."/>
            <person name="Copeland A."/>
            <person name="Tice H."/>
            <person name="Cheng J.-F."/>
            <person name="Lucas S."/>
            <person name="Chen F."/>
            <person name="Nolan M."/>
            <person name="LaButti K."/>
            <person name="Pati A."/>
            <person name="Ivanova N."/>
            <person name="Mavrommatis K."/>
            <person name="Mikhailova N."/>
            <person name="Pitluck S."/>
            <person name="Bruce D."/>
            <person name="Goodwin L."/>
            <person name="Land M."/>
            <person name="Hauser L."/>
            <person name="Chang Y.-J."/>
            <person name="Jeffries C.D."/>
            <person name="Chen A."/>
            <person name="Palaniappan K."/>
            <person name="Chain P."/>
            <person name="Rohde M."/>
            <person name="Goeker M."/>
            <person name="Bristow J."/>
            <person name="Eisen J.A."/>
            <person name="Markowitz V."/>
            <person name="Hugenholtz P."/>
            <person name="Kyrpides N.C."/>
            <person name="Klenk H.-P."/>
            <person name="Brettin T."/>
        </authorList>
    </citation>
    <scope>NUCLEOTIDE SEQUENCE [LARGE SCALE GENOMIC DNA]</scope>
    <source>
        <strain evidence="3">DSM 17836 / JCM 10339 / NBRC 14399</strain>
    </source>
</reference>
<name>D2PKZ6_KRIFD</name>
<dbReference type="Proteomes" id="UP000007967">
    <property type="component" value="Chromosome"/>
</dbReference>